<dbReference type="OrthoDB" id="9805617at2"/>
<dbReference type="SMART" id="SM00490">
    <property type="entry name" value="HELICc"/>
    <property type="match status" value="1"/>
</dbReference>
<dbReference type="GO" id="GO:0003676">
    <property type="term" value="F:nucleic acid binding"/>
    <property type="evidence" value="ECO:0007669"/>
    <property type="project" value="InterPro"/>
</dbReference>
<dbReference type="InterPro" id="IPR014001">
    <property type="entry name" value="Helicase_ATP-bd"/>
</dbReference>
<keyword evidence="3 7" id="KW-0347">Helicase</keyword>
<evidence type="ECO:0000256" key="2">
    <source>
        <dbReference type="ARBA" id="ARBA00022801"/>
    </source>
</evidence>
<name>A0A2J8HU85_VIBDI</name>
<dbReference type="SMART" id="SM00487">
    <property type="entry name" value="DEXDc"/>
    <property type="match status" value="1"/>
</dbReference>
<dbReference type="Pfam" id="PF00270">
    <property type="entry name" value="DEAD"/>
    <property type="match status" value="1"/>
</dbReference>
<keyword evidence="2" id="KW-0378">Hydrolase</keyword>
<dbReference type="CDD" id="cd17917">
    <property type="entry name" value="DEXHc_RHA-like"/>
    <property type="match status" value="1"/>
</dbReference>
<dbReference type="CDD" id="cd18791">
    <property type="entry name" value="SF2_C_RHA"/>
    <property type="match status" value="1"/>
</dbReference>
<dbReference type="AlphaFoldDB" id="A0A2J8HU85"/>
<dbReference type="RefSeq" id="WP_102967145.1">
    <property type="nucleotide sequence ID" value="NZ_POSK01000018.1"/>
</dbReference>
<dbReference type="Proteomes" id="UP000236449">
    <property type="component" value="Unassembled WGS sequence"/>
</dbReference>
<dbReference type="PROSITE" id="PS51192">
    <property type="entry name" value="HELICASE_ATP_BIND_1"/>
    <property type="match status" value="1"/>
</dbReference>
<evidence type="ECO:0000313" key="7">
    <source>
        <dbReference type="EMBL" id="PNI01819.1"/>
    </source>
</evidence>
<organism evidence="7 8">
    <name type="scientific">Vibrio diazotrophicus</name>
    <dbReference type="NCBI Taxonomy" id="685"/>
    <lineage>
        <taxon>Bacteria</taxon>
        <taxon>Pseudomonadati</taxon>
        <taxon>Pseudomonadota</taxon>
        <taxon>Gammaproteobacteria</taxon>
        <taxon>Vibrionales</taxon>
        <taxon>Vibrionaceae</taxon>
        <taxon>Vibrio</taxon>
    </lineage>
</organism>
<evidence type="ECO:0000313" key="8">
    <source>
        <dbReference type="Proteomes" id="UP000236449"/>
    </source>
</evidence>
<reference evidence="7 8" key="1">
    <citation type="submission" date="2018-01" db="EMBL/GenBank/DDBJ databases">
        <title>Draft genome sequences of six Vibrio diazotrophicus strains isolated from deep-sea sediments of the Baltic Sea.</title>
        <authorList>
            <person name="Castillo D."/>
            <person name="Vandieken V."/>
            <person name="Chiang O."/>
            <person name="Middelboe M."/>
        </authorList>
    </citation>
    <scope>NUCLEOTIDE SEQUENCE [LARGE SCALE GENOMIC DNA]</scope>
    <source>
        <strain evidence="7 8">60.27F</strain>
    </source>
</reference>
<dbReference type="InterPro" id="IPR011545">
    <property type="entry name" value="DEAD/DEAH_box_helicase_dom"/>
</dbReference>
<dbReference type="GO" id="GO:0005524">
    <property type="term" value="F:ATP binding"/>
    <property type="evidence" value="ECO:0007669"/>
    <property type="project" value="UniProtKB-KW"/>
</dbReference>
<dbReference type="InterPro" id="IPR007502">
    <property type="entry name" value="Helicase-assoc_dom"/>
</dbReference>
<dbReference type="GO" id="GO:0004386">
    <property type="term" value="F:helicase activity"/>
    <property type="evidence" value="ECO:0007669"/>
    <property type="project" value="UniProtKB-KW"/>
</dbReference>
<protein>
    <submittedName>
        <fullName evidence="7">DEAD/DEAH box helicase</fullName>
    </submittedName>
</protein>
<keyword evidence="4" id="KW-0067">ATP-binding</keyword>
<dbReference type="PANTHER" id="PTHR43519:SF1">
    <property type="entry name" value="ATP-DEPENDENT RNA HELICASE HRPB"/>
    <property type="match status" value="1"/>
</dbReference>
<accession>A0A2J8HU85</accession>
<dbReference type="InterPro" id="IPR001650">
    <property type="entry name" value="Helicase_C-like"/>
</dbReference>
<feature type="domain" description="Helicase C-terminal" evidence="6">
    <location>
        <begin position="192"/>
        <end position="360"/>
    </location>
</feature>
<dbReference type="SUPFAM" id="SSF52540">
    <property type="entry name" value="P-loop containing nucleoside triphosphate hydrolases"/>
    <property type="match status" value="1"/>
</dbReference>
<dbReference type="Pfam" id="PF00271">
    <property type="entry name" value="Helicase_C"/>
    <property type="match status" value="1"/>
</dbReference>
<dbReference type="InterPro" id="IPR027417">
    <property type="entry name" value="P-loop_NTPase"/>
</dbReference>
<dbReference type="GO" id="GO:0016787">
    <property type="term" value="F:hydrolase activity"/>
    <property type="evidence" value="ECO:0007669"/>
    <property type="project" value="UniProtKB-KW"/>
</dbReference>
<evidence type="ECO:0000259" key="5">
    <source>
        <dbReference type="PROSITE" id="PS51192"/>
    </source>
</evidence>
<keyword evidence="1" id="KW-0547">Nucleotide-binding</keyword>
<dbReference type="SMART" id="SM00847">
    <property type="entry name" value="HA2"/>
    <property type="match status" value="1"/>
</dbReference>
<evidence type="ECO:0000256" key="3">
    <source>
        <dbReference type="ARBA" id="ARBA00022806"/>
    </source>
</evidence>
<proteinExistence type="predicted"/>
<dbReference type="Gene3D" id="3.40.50.300">
    <property type="entry name" value="P-loop containing nucleotide triphosphate hydrolases"/>
    <property type="match status" value="2"/>
</dbReference>
<gene>
    <name evidence="7" type="ORF">C1N32_19515</name>
</gene>
<sequence>MPLLPIQPLKSAFLSTLRQSPVIVEAETGSGKSTCLPLWAAEQGRVLVIEPRRIACTSLAEYLALQRQERVGESIGYSIKLENRFSEESQVVFVTPGVALRWFAEDKLASFDIVMVDEFHERRWDTDLLVALLKQQQKIRLIVTSATLEGERLADYLGAVRLKAEGRVYDVVVEHRATDSRQLPDARYLAERVKQEVTEVLTRTSADILVFLPGRKEIQQCQQMLSSIENIIVAPLHASVSEGERNLALTPQNQQKVVLATNVAETSLTIPNIGAVIDSGLERRNVQRNGRTTLTLKQISQASAKQRSGRAGRVMNGIAIRLYGQHAALEAVTPPSMQREELVEPMLAAASCGHRLSDLHFLESLPEKTRVQATDILTGMKAIDEHGNITEHGVQIAPLPVDALYADLVARIESKPLKEAMIDLAAALSVPASVYKLSSNEEALEKLNQEEPQCCDCQLLIQLVRGKEYSAVNLDLEALKEAQGLSEQMREIYGLPQLEVASRYQHHALTHAIAALHPELVFVRRERRKEALANGQMEVLIGRNSRFSAKAEAALVLDQHSLPGRGVKQTLTLATVMMPVSFDLIEERQLGHWTQVEASLDNGVLMSEQHLIYAGRVIKSKSVEASGEFAIQSIANAVMAEECFAGFAKQRTAEIELWKIYVELGLDEKTKKHNDLTFETWFEQQLTALGIRSLEELEMFSGDDFPFEGIPYWEKEEFTELYPLEITLSDIQLKVEYFVQRKLVCVIYQGGLRKGDPKRWELPRWSGYRVQYRKASRVVDIR</sequence>
<dbReference type="PANTHER" id="PTHR43519">
    <property type="entry name" value="ATP-DEPENDENT RNA HELICASE HRPB"/>
    <property type="match status" value="1"/>
</dbReference>
<dbReference type="EMBL" id="POSK01000018">
    <property type="protein sequence ID" value="PNI01819.1"/>
    <property type="molecule type" value="Genomic_DNA"/>
</dbReference>
<feature type="domain" description="Helicase ATP-binding" evidence="5">
    <location>
        <begin position="13"/>
        <end position="166"/>
    </location>
</feature>
<evidence type="ECO:0000256" key="1">
    <source>
        <dbReference type="ARBA" id="ARBA00022741"/>
    </source>
</evidence>
<dbReference type="Gene3D" id="1.20.120.1080">
    <property type="match status" value="1"/>
</dbReference>
<dbReference type="PROSITE" id="PS51194">
    <property type="entry name" value="HELICASE_CTER"/>
    <property type="match status" value="1"/>
</dbReference>
<comment type="caution">
    <text evidence="7">The sequence shown here is derived from an EMBL/GenBank/DDBJ whole genome shotgun (WGS) entry which is preliminary data.</text>
</comment>
<evidence type="ECO:0000259" key="6">
    <source>
        <dbReference type="PROSITE" id="PS51194"/>
    </source>
</evidence>
<evidence type="ECO:0000256" key="4">
    <source>
        <dbReference type="ARBA" id="ARBA00022840"/>
    </source>
</evidence>